<dbReference type="GO" id="GO:0005886">
    <property type="term" value="C:plasma membrane"/>
    <property type="evidence" value="ECO:0007669"/>
    <property type="project" value="UniProtKB-SubCell"/>
</dbReference>
<evidence type="ECO:0000313" key="9">
    <source>
        <dbReference type="Proteomes" id="UP000198520"/>
    </source>
</evidence>
<dbReference type="Proteomes" id="UP000198520">
    <property type="component" value="Unassembled WGS sequence"/>
</dbReference>
<organism evidence="8 9">
    <name type="scientific">Flavimobilis marinus</name>
    <dbReference type="NCBI Taxonomy" id="285351"/>
    <lineage>
        <taxon>Bacteria</taxon>
        <taxon>Bacillati</taxon>
        <taxon>Actinomycetota</taxon>
        <taxon>Actinomycetes</taxon>
        <taxon>Micrococcales</taxon>
        <taxon>Jonesiaceae</taxon>
        <taxon>Flavimobilis</taxon>
    </lineage>
</organism>
<keyword evidence="5 6" id="KW-0472">Membrane</keyword>
<accession>A0A1I2DV60</accession>
<dbReference type="AlphaFoldDB" id="A0A1I2DV60"/>
<gene>
    <name evidence="8" type="ORF">SAMN04488035_0758</name>
</gene>
<evidence type="ECO:0000256" key="5">
    <source>
        <dbReference type="ARBA" id="ARBA00023136"/>
    </source>
</evidence>
<evidence type="ECO:0000259" key="7">
    <source>
        <dbReference type="Pfam" id="PF13396"/>
    </source>
</evidence>
<dbReference type="EMBL" id="FONZ01000001">
    <property type="protein sequence ID" value="SFE84564.1"/>
    <property type="molecule type" value="Genomic_DNA"/>
</dbReference>
<evidence type="ECO:0000256" key="6">
    <source>
        <dbReference type="SAM" id="Phobius"/>
    </source>
</evidence>
<feature type="transmembrane region" description="Helical" evidence="6">
    <location>
        <begin position="39"/>
        <end position="60"/>
    </location>
</feature>
<sequence>MSGFTFFTLLFWLLPLLSVVLMIAALLSLAKADVNQREFLAWLAIIVFAPVVGPVVWFFMGRGPRAAEPAAHVDPIRVPPTA</sequence>
<evidence type="ECO:0000256" key="1">
    <source>
        <dbReference type="ARBA" id="ARBA00004651"/>
    </source>
</evidence>
<reference evidence="9" key="1">
    <citation type="submission" date="2016-10" db="EMBL/GenBank/DDBJ databases">
        <authorList>
            <person name="Varghese N."/>
            <person name="Submissions S."/>
        </authorList>
    </citation>
    <scope>NUCLEOTIDE SEQUENCE [LARGE SCALE GENOMIC DNA]</scope>
    <source>
        <strain evidence="9">DSM 19083</strain>
    </source>
</reference>
<keyword evidence="9" id="KW-1185">Reference proteome</keyword>
<dbReference type="OrthoDB" id="3298527at2"/>
<dbReference type="RefSeq" id="WP_093375155.1">
    <property type="nucleotide sequence ID" value="NZ_BNAN01000001.1"/>
</dbReference>
<evidence type="ECO:0000256" key="2">
    <source>
        <dbReference type="ARBA" id="ARBA00022475"/>
    </source>
</evidence>
<keyword evidence="4 6" id="KW-1133">Transmembrane helix</keyword>
<comment type="subcellular location">
    <subcellularLocation>
        <location evidence="1">Cell membrane</location>
        <topology evidence="1">Multi-pass membrane protein</topology>
    </subcellularLocation>
</comment>
<dbReference type="InterPro" id="IPR027379">
    <property type="entry name" value="CLS_N"/>
</dbReference>
<proteinExistence type="predicted"/>
<dbReference type="STRING" id="285351.SAMN04488035_0758"/>
<evidence type="ECO:0000313" key="8">
    <source>
        <dbReference type="EMBL" id="SFE84564.1"/>
    </source>
</evidence>
<keyword evidence="2" id="KW-1003">Cell membrane</keyword>
<evidence type="ECO:0000256" key="3">
    <source>
        <dbReference type="ARBA" id="ARBA00022692"/>
    </source>
</evidence>
<name>A0A1I2DV60_9MICO</name>
<keyword evidence="3 6" id="KW-0812">Transmembrane</keyword>
<dbReference type="Pfam" id="PF13396">
    <property type="entry name" value="PLDc_N"/>
    <property type="match status" value="1"/>
</dbReference>
<protein>
    <submittedName>
        <fullName evidence="8">Phospholipase_D-nuclease N-terminal</fullName>
    </submittedName>
</protein>
<feature type="domain" description="Cardiolipin synthase N-terminal" evidence="7">
    <location>
        <begin position="20"/>
        <end position="62"/>
    </location>
</feature>
<feature type="transmembrane region" description="Helical" evidence="6">
    <location>
        <begin position="6"/>
        <end position="27"/>
    </location>
</feature>
<evidence type="ECO:0000256" key="4">
    <source>
        <dbReference type="ARBA" id="ARBA00022989"/>
    </source>
</evidence>